<dbReference type="GO" id="GO:0001682">
    <property type="term" value="P:tRNA 5'-leader removal"/>
    <property type="evidence" value="ECO:0007669"/>
    <property type="project" value="UniProtKB-UniRule"/>
</dbReference>
<dbReference type="Proteomes" id="UP000183104">
    <property type="component" value="Unassembled WGS sequence"/>
</dbReference>
<evidence type="ECO:0000256" key="1">
    <source>
        <dbReference type="ARBA" id="ARBA00022694"/>
    </source>
</evidence>
<organism evidence="8 9">
    <name type="scientific">Thiohalorhabdus denitrificans</name>
    <dbReference type="NCBI Taxonomy" id="381306"/>
    <lineage>
        <taxon>Bacteria</taxon>
        <taxon>Pseudomonadati</taxon>
        <taxon>Pseudomonadota</taxon>
        <taxon>Gammaproteobacteria</taxon>
        <taxon>Thiohalorhabdales</taxon>
        <taxon>Thiohalorhabdaceae</taxon>
        <taxon>Thiohalorhabdus</taxon>
    </lineage>
</organism>
<keyword evidence="3 6" id="KW-0255">Endonuclease</keyword>
<dbReference type="STRING" id="381306.AN478_01795"/>
<dbReference type="InterPro" id="IPR014721">
    <property type="entry name" value="Ribsml_uS5_D2-typ_fold_subgr"/>
</dbReference>
<dbReference type="GO" id="GO:0042781">
    <property type="term" value="F:3'-tRNA processing endoribonuclease activity"/>
    <property type="evidence" value="ECO:0007669"/>
    <property type="project" value="TreeGrafter"/>
</dbReference>
<keyword evidence="2 6" id="KW-0540">Nuclease</keyword>
<dbReference type="EC" id="3.1.26.5" evidence="6 7"/>
<dbReference type="NCBIfam" id="TIGR00188">
    <property type="entry name" value="rnpA"/>
    <property type="match status" value="1"/>
</dbReference>
<name>A0A0P9CWZ2_9GAMM</name>
<dbReference type="Pfam" id="PF00825">
    <property type="entry name" value="Ribonuclease_P"/>
    <property type="match status" value="1"/>
</dbReference>
<sequence length="114" mass="12854">MSFGFPQAARIKKPREFQRVFKGGTKTVGRFFVVFALEHAEARPRLGLAVGRKVGNAVFRNRTKRIVRESFRHHQESLGGLDLVVVARGSAARGSPRQLTEDLAACWRRVAHDR</sequence>
<dbReference type="PANTHER" id="PTHR33992">
    <property type="entry name" value="RIBONUCLEASE P PROTEIN COMPONENT"/>
    <property type="match status" value="1"/>
</dbReference>
<evidence type="ECO:0000313" key="8">
    <source>
        <dbReference type="EMBL" id="SCY23899.1"/>
    </source>
</evidence>
<dbReference type="GO" id="GO:0004526">
    <property type="term" value="F:ribonuclease P activity"/>
    <property type="evidence" value="ECO:0007669"/>
    <property type="project" value="UniProtKB-UniRule"/>
</dbReference>
<evidence type="ECO:0000256" key="7">
    <source>
        <dbReference type="NCBIfam" id="TIGR00188"/>
    </source>
</evidence>
<dbReference type="InterPro" id="IPR020568">
    <property type="entry name" value="Ribosomal_Su5_D2-typ_SF"/>
</dbReference>
<comment type="catalytic activity">
    <reaction evidence="6">
        <text>Endonucleolytic cleavage of RNA, removing 5'-extranucleotides from tRNA precursor.</text>
        <dbReference type="EC" id="3.1.26.5"/>
    </reaction>
</comment>
<gene>
    <name evidence="6" type="primary">rnpA</name>
    <name evidence="8" type="ORF">SAMN05661077_1550</name>
</gene>
<keyword evidence="4 6" id="KW-0378">Hydrolase</keyword>
<evidence type="ECO:0000256" key="6">
    <source>
        <dbReference type="HAMAP-Rule" id="MF_00227"/>
    </source>
</evidence>
<dbReference type="PANTHER" id="PTHR33992:SF1">
    <property type="entry name" value="RIBONUCLEASE P PROTEIN COMPONENT"/>
    <property type="match status" value="1"/>
</dbReference>
<dbReference type="EMBL" id="FMUN01000004">
    <property type="protein sequence ID" value="SCY23899.1"/>
    <property type="molecule type" value="Genomic_DNA"/>
</dbReference>
<dbReference type="InterPro" id="IPR000100">
    <property type="entry name" value="RNase_P"/>
</dbReference>
<dbReference type="SUPFAM" id="SSF54211">
    <property type="entry name" value="Ribosomal protein S5 domain 2-like"/>
    <property type="match status" value="1"/>
</dbReference>
<evidence type="ECO:0000313" key="9">
    <source>
        <dbReference type="Proteomes" id="UP000183104"/>
    </source>
</evidence>
<proteinExistence type="inferred from homology"/>
<reference evidence="9" key="1">
    <citation type="submission" date="2016-10" db="EMBL/GenBank/DDBJ databases">
        <authorList>
            <person name="Varghese N."/>
        </authorList>
    </citation>
    <scope>NUCLEOTIDE SEQUENCE [LARGE SCALE GENOMIC DNA]</scope>
    <source>
        <strain evidence="9">HL 19</strain>
    </source>
</reference>
<evidence type="ECO:0000256" key="5">
    <source>
        <dbReference type="ARBA" id="ARBA00022884"/>
    </source>
</evidence>
<comment type="subunit">
    <text evidence="6">Consists of a catalytic RNA component (M1 or rnpB) and a protein subunit.</text>
</comment>
<dbReference type="GO" id="GO:0000049">
    <property type="term" value="F:tRNA binding"/>
    <property type="evidence" value="ECO:0007669"/>
    <property type="project" value="UniProtKB-UniRule"/>
</dbReference>
<dbReference type="Gene3D" id="3.30.230.10">
    <property type="match status" value="1"/>
</dbReference>
<dbReference type="OrthoDB" id="9796422at2"/>
<dbReference type="AlphaFoldDB" id="A0A0P9CWZ2"/>
<protein>
    <recommendedName>
        <fullName evidence="6 7">Ribonuclease P protein component</fullName>
        <shortName evidence="6">RNase P protein</shortName>
        <shortName evidence="6">RNaseP protein</shortName>
        <ecNumber evidence="6 7">3.1.26.5</ecNumber>
    </recommendedName>
    <alternativeName>
        <fullName evidence="6">Protein C5</fullName>
    </alternativeName>
</protein>
<keyword evidence="9" id="KW-1185">Reference proteome</keyword>
<keyword evidence="1 6" id="KW-0819">tRNA processing</keyword>
<dbReference type="HAMAP" id="MF_00227">
    <property type="entry name" value="RNase_P"/>
    <property type="match status" value="1"/>
</dbReference>
<evidence type="ECO:0000256" key="3">
    <source>
        <dbReference type="ARBA" id="ARBA00022759"/>
    </source>
</evidence>
<comment type="function">
    <text evidence="6">RNaseP catalyzes the removal of the 5'-leader sequence from pre-tRNA to produce the mature 5'-terminus. It can also cleave other RNA substrates such as 4.5S RNA. The protein component plays an auxiliary but essential role in vivo by binding to the 5'-leader sequence and broadening the substrate specificity of the ribozyme.</text>
</comment>
<accession>A0A0P9CWZ2</accession>
<evidence type="ECO:0000256" key="4">
    <source>
        <dbReference type="ARBA" id="ARBA00022801"/>
    </source>
</evidence>
<dbReference type="GO" id="GO:0030677">
    <property type="term" value="C:ribonuclease P complex"/>
    <property type="evidence" value="ECO:0007669"/>
    <property type="project" value="TreeGrafter"/>
</dbReference>
<comment type="similarity">
    <text evidence="6">Belongs to the RnpA family.</text>
</comment>
<keyword evidence="5 6" id="KW-0694">RNA-binding</keyword>
<evidence type="ECO:0000256" key="2">
    <source>
        <dbReference type="ARBA" id="ARBA00022722"/>
    </source>
</evidence>